<reference evidence="1" key="1">
    <citation type="submission" date="2022-03" db="EMBL/GenBank/DDBJ databases">
        <authorList>
            <person name="Sayadi A."/>
        </authorList>
    </citation>
    <scope>NUCLEOTIDE SEQUENCE</scope>
</reference>
<dbReference type="AlphaFoldDB" id="A0A9P0LAW5"/>
<sequence length="18" mass="2259">MQSSEFYNKKSKNIIRWV</sequence>
<organism evidence="1 2">
    <name type="scientific">Acanthoscelides obtectus</name>
    <name type="common">Bean weevil</name>
    <name type="synonym">Bruchus obtectus</name>
    <dbReference type="NCBI Taxonomy" id="200917"/>
    <lineage>
        <taxon>Eukaryota</taxon>
        <taxon>Metazoa</taxon>
        <taxon>Ecdysozoa</taxon>
        <taxon>Arthropoda</taxon>
        <taxon>Hexapoda</taxon>
        <taxon>Insecta</taxon>
        <taxon>Pterygota</taxon>
        <taxon>Neoptera</taxon>
        <taxon>Endopterygota</taxon>
        <taxon>Coleoptera</taxon>
        <taxon>Polyphaga</taxon>
        <taxon>Cucujiformia</taxon>
        <taxon>Chrysomeloidea</taxon>
        <taxon>Chrysomelidae</taxon>
        <taxon>Bruchinae</taxon>
        <taxon>Bruchini</taxon>
        <taxon>Acanthoscelides</taxon>
    </lineage>
</organism>
<evidence type="ECO:0000313" key="1">
    <source>
        <dbReference type="EMBL" id="CAH1990980.1"/>
    </source>
</evidence>
<accession>A0A9P0LAW5</accession>
<proteinExistence type="predicted"/>
<dbReference type="Proteomes" id="UP001152888">
    <property type="component" value="Unassembled WGS sequence"/>
</dbReference>
<dbReference type="EMBL" id="CAKOFQ010007102">
    <property type="protein sequence ID" value="CAH1990980.1"/>
    <property type="molecule type" value="Genomic_DNA"/>
</dbReference>
<protein>
    <submittedName>
        <fullName evidence="1">Uncharacterized protein</fullName>
    </submittedName>
</protein>
<evidence type="ECO:0000313" key="2">
    <source>
        <dbReference type="Proteomes" id="UP001152888"/>
    </source>
</evidence>
<keyword evidence="2" id="KW-1185">Reference proteome</keyword>
<name>A0A9P0LAW5_ACAOB</name>
<gene>
    <name evidence="1" type="ORF">ACAOBT_LOCUS19993</name>
</gene>
<comment type="caution">
    <text evidence="1">The sequence shown here is derived from an EMBL/GenBank/DDBJ whole genome shotgun (WGS) entry which is preliminary data.</text>
</comment>